<dbReference type="SMART" id="SM00028">
    <property type="entry name" value="TPR"/>
    <property type="match status" value="8"/>
</dbReference>
<protein>
    <recommendedName>
        <fullName evidence="6">Tetratricopeptide repeat protein</fullName>
    </recommendedName>
</protein>
<comment type="caution">
    <text evidence="4">The sequence shown here is derived from an EMBL/GenBank/DDBJ whole genome shotgun (WGS) entry which is preliminary data.</text>
</comment>
<dbReference type="Gene3D" id="1.25.40.10">
    <property type="entry name" value="Tetratricopeptide repeat domain"/>
    <property type="match status" value="3"/>
</dbReference>
<dbReference type="Pfam" id="PF14559">
    <property type="entry name" value="TPR_19"/>
    <property type="match status" value="2"/>
</dbReference>
<keyword evidence="5" id="KW-1185">Reference proteome</keyword>
<keyword evidence="1" id="KW-0677">Repeat</keyword>
<evidence type="ECO:0008006" key="6">
    <source>
        <dbReference type="Google" id="ProtNLM"/>
    </source>
</evidence>
<name>A0ABS1CCU7_9GAMM</name>
<keyword evidence="2 3" id="KW-0802">TPR repeat</keyword>
<dbReference type="SUPFAM" id="SSF48452">
    <property type="entry name" value="TPR-like"/>
    <property type="match status" value="2"/>
</dbReference>
<accession>A0ABS1CCU7</accession>
<gene>
    <name evidence="4" type="ORF">CKO31_02860</name>
</gene>
<evidence type="ECO:0000256" key="1">
    <source>
        <dbReference type="ARBA" id="ARBA00022737"/>
    </source>
</evidence>
<evidence type="ECO:0000256" key="3">
    <source>
        <dbReference type="PROSITE-ProRule" id="PRU00339"/>
    </source>
</evidence>
<dbReference type="PANTHER" id="PTHR45586:SF1">
    <property type="entry name" value="LIPOPOLYSACCHARIDE ASSEMBLY PROTEIN B"/>
    <property type="match status" value="1"/>
</dbReference>
<dbReference type="InterPro" id="IPR019734">
    <property type="entry name" value="TPR_rpt"/>
</dbReference>
<reference evidence="4 5" key="1">
    <citation type="journal article" date="2020" name="Microorganisms">
        <title>Osmotic Adaptation and Compatible Solute Biosynthesis of Phototrophic Bacteria as Revealed from Genome Analyses.</title>
        <authorList>
            <person name="Imhoff J.F."/>
            <person name="Rahn T."/>
            <person name="Kunzel S."/>
            <person name="Keller A."/>
            <person name="Neulinger S.C."/>
        </authorList>
    </citation>
    <scope>NUCLEOTIDE SEQUENCE [LARGE SCALE GENOMIC DNA]</scope>
    <source>
        <strain evidence="4 5">DSM 6210</strain>
    </source>
</reference>
<dbReference type="Pfam" id="PF13432">
    <property type="entry name" value="TPR_16"/>
    <property type="match status" value="1"/>
</dbReference>
<evidence type="ECO:0000313" key="5">
    <source>
        <dbReference type="Proteomes" id="UP000748752"/>
    </source>
</evidence>
<evidence type="ECO:0000313" key="4">
    <source>
        <dbReference type="EMBL" id="MBK1629695.1"/>
    </source>
</evidence>
<sequence>MDEGGMGFALRSRVPVGVRSKTESGIRQLKQARCRSSCLSPTYNGCSPALWGVVGAGWVGRGLAAGLLVALLLTGGATRADLVAEPPARAGAELARVLDADTSGAEPLMQEALAKARGELSRLLADDDADVAALADAYGRLGALLILVEVEAQADAALRNAMALQPDAFRWPYYAGYLAMLAGNLERALAYLEQAQAIDADYAPLYLRLGKVHLDRSALPQARAALTRAAREPRLAAPANYYLGQIAVLERRFDDAIALLEAALAANPDATEVHYPLAQAHRALGNTEAAREHLGAFELREPDIADPLIDELQAATSRALPAFKAALHAVRGGDYAEAVQGFAEGLAVAPDNADARVSYARVLWLTGEHDRAAAELGRALKAAPDAPLAVFLAGVVAQQRGQSAAATEHYRQVLALAPGHAGAAFQLANLEFRAGRYAEASDGYLAVLAADTDVAPARVLAAVAARRAGAPEVQVLVRLRERSDAHPDDPQLEYALSRLLAAADDPALREPQAAQALAAALMADPKAGGPIPPNQRALALALAAGGDFDGAAELLRPLKQAAWMLPPAEAELLDAELAAYAEGRLPEAWPEADPLLAPPPFNADQLMRDYPATKPY</sequence>
<dbReference type="InterPro" id="IPR011990">
    <property type="entry name" value="TPR-like_helical_dom_sf"/>
</dbReference>
<dbReference type="EMBL" id="NRRV01000004">
    <property type="protein sequence ID" value="MBK1629695.1"/>
    <property type="molecule type" value="Genomic_DNA"/>
</dbReference>
<feature type="repeat" description="TPR" evidence="3">
    <location>
        <begin position="237"/>
        <end position="270"/>
    </location>
</feature>
<dbReference type="PANTHER" id="PTHR45586">
    <property type="entry name" value="TPR REPEAT-CONTAINING PROTEIN PA4667"/>
    <property type="match status" value="1"/>
</dbReference>
<evidence type="ECO:0000256" key="2">
    <source>
        <dbReference type="ARBA" id="ARBA00022803"/>
    </source>
</evidence>
<dbReference type="PROSITE" id="PS50005">
    <property type="entry name" value="TPR"/>
    <property type="match status" value="1"/>
</dbReference>
<dbReference type="Proteomes" id="UP000748752">
    <property type="component" value="Unassembled WGS sequence"/>
</dbReference>
<proteinExistence type="predicted"/>
<dbReference type="InterPro" id="IPR051012">
    <property type="entry name" value="CellSynth/LPSAsmb/PSIAsmb"/>
</dbReference>
<organism evidence="4 5">
    <name type="scientific">Thiohalocapsa halophila</name>
    <dbReference type="NCBI Taxonomy" id="69359"/>
    <lineage>
        <taxon>Bacteria</taxon>
        <taxon>Pseudomonadati</taxon>
        <taxon>Pseudomonadota</taxon>
        <taxon>Gammaproteobacteria</taxon>
        <taxon>Chromatiales</taxon>
        <taxon>Chromatiaceae</taxon>
        <taxon>Thiohalocapsa</taxon>
    </lineage>
</organism>